<dbReference type="Pfam" id="PF12937">
    <property type="entry name" value="F-box-like"/>
    <property type="match status" value="1"/>
</dbReference>
<accession>M5G4D0</accession>
<evidence type="ECO:0000259" key="2">
    <source>
        <dbReference type="Pfam" id="PF12937"/>
    </source>
</evidence>
<dbReference type="OrthoDB" id="8048523at2759"/>
<dbReference type="InterPro" id="IPR001810">
    <property type="entry name" value="F-box_dom"/>
</dbReference>
<evidence type="ECO:0000313" key="3">
    <source>
        <dbReference type="EMBL" id="EJU03085.1"/>
    </source>
</evidence>
<protein>
    <recommendedName>
        <fullName evidence="2">F-box domain-containing protein</fullName>
    </recommendedName>
</protein>
<sequence>MPPTGAPLSLLPPSAALHALTVARRDANVSLEYITSLQSSIQVLEAQIAALALEREGLGAQLSLAQARYAPIGRLPSELLATIFGFAVGTGRASRETLSRVIRVCRHWRRVSLATSFLWTTVLVDADCNWDSIRLHLRMSKGLPLDVLIHFDDFPRSIPRDAIGEALLDAMELLQPIITRTRTFRLYVLTEALAYSALLKVHRMPAPILERLTVRVAEERSDLADIPPLFRPFAGSTPRLSSLSLQSIRFGGALPVTDSLRSFSLGGYSVNEGVPMYLLLSVFRDCRKLESVRLESMADVRERPPNSGSILLPKLSQLVLASCGTNRAQYLLRILILPRLERLELDNLGEITQVLRDFDIKAEHLPLRHIRVEACLFNELRLMHLFMKWSGIETIELIECEDVSDNLLRGLSEPPGAEKWILPQLKYVSLEGCSNIHDTELVRFVSSRVQGRDSHSEVLPSRLQSVDVAKLSLSKVTLAWLANRVTVGFRSS</sequence>
<dbReference type="SUPFAM" id="SSF52047">
    <property type="entry name" value="RNI-like"/>
    <property type="match status" value="1"/>
</dbReference>
<dbReference type="EMBL" id="JH795860">
    <property type="protein sequence ID" value="EJU03085.1"/>
    <property type="molecule type" value="Genomic_DNA"/>
</dbReference>
<proteinExistence type="predicted"/>
<dbReference type="OMA" id="MQEDHYS"/>
<dbReference type="AlphaFoldDB" id="M5G4D0"/>
<keyword evidence="4" id="KW-1185">Reference proteome</keyword>
<dbReference type="RefSeq" id="XP_040629979.1">
    <property type="nucleotide sequence ID" value="XM_040777592.1"/>
</dbReference>
<dbReference type="Gene3D" id="1.20.1280.50">
    <property type="match status" value="1"/>
</dbReference>
<evidence type="ECO:0000256" key="1">
    <source>
        <dbReference type="SAM" id="Coils"/>
    </source>
</evidence>
<evidence type="ECO:0000313" key="4">
    <source>
        <dbReference type="Proteomes" id="UP000030653"/>
    </source>
</evidence>
<organism evidence="3 4">
    <name type="scientific">Dacryopinax primogenitus (strain DJM 731)</name>
    <name type="common">Brown rot fungus</name>
    <dbReference type="NCBI Taxonomy" id="1858805"/>
    <lineage>
        <taxon>Eukaryota</taxon>
        <taxon>Fungi</taxon>
        <taxon>Dikarya</taxon>
        <taxon>Basidiomycota</taxon>
        <taxon>Agaricomycotina</taxon>
        <taxon>Dacrymycetes</taxon>
        <taxon>Dacrymycetales</taxon>
        <taxon>Dacrymycetaceae</taxon>
        <taxon>Dacryopinax</taxon>
    </lineage>
</organism>
<feature type="coiled-coil region" evidence="1">
    <location>
        <begin position="34"/>
        <end position="61"/>
    </location>
</feature>
<dbReference type="InterPro" id="IPR032675">
    <property type="entry name" value="LRR_dom_sf"/>
</dbReference>
<dbReference type="GeneID" id="63692654"/>
<reference evidence="3 4" key="1">
    <citation type="journal article" date="2012" name="Science">
        <title>The Paleozoic origin of enzymatic lignin decomposition reconstructed from 31 fungal genomes.</title>
        <authorList>
            <person name="Floudas D."/>
            <person name="Binder M."/>
            <person name="Riley R."/>
            <person name="Barry K."/>
            <person name="Blanchette R.A."/>
            <person name="Henrissat B."/>
            <person name="Martinez A.T."/>
            <person name="Otillar R."/>
            <person name="Spatafora J.W."/>
            <person name="Yadav J.S."/>
            <person name="Aerts A."/>
            <person name="Benoit I."/>
            <person name="Boyd A."/>
            <person name="Carlson A."/>
            <person name="Copeland A."/>
            <person name="Coutinho P.M."/>
            <person name="de Vries R.P."/>
            <person name="Ferreira P."/>
            <person name="Findley K."/>
            <person name="Foster B."/>
            <person name="Gaskell J."/>
            <person name="Glotzer D."/>
            <person name="Gorecki P."/>
            <person name="Heitman J."/>
            <person name="Hesse C."/>
            <person name="Hori C."/>
            <person name="Igarashi K."/>
            <person name="Jurgens J.A."/>
            <person name="Kallen N."/>
            <person name="Kersten P."/>
            <person name="Kohler A."/>
            <person name="Kuees U."/>
            <person name="Kumar T.K.A."/>
            <person name="Kuo A."/>
            <person name="LaButti K."/>
            <person name="Larrondo L.F."/>
            <person name="Lindquist E."/>
            <person name="Ling A."/>
            <person name="Lombard V."/>
            <person name="Lucas S."/>
            <person name="Lundell T."/>
            <person name="Martin R."/>
            <person name="McLaughlin D.J."/>
            <person name="Morgenstern I."/>
            <person name="Morin E."/>
            <person name="Murat C."/>
            <person name="Nagy L.G."/>
            <person name="Nolan M."/>
            <person name="Ohm R.A."/>
            <person name="Patyshakuliyeva A."/>
            <person name="Rokas A."/>
            <person name="Ruiz-Duenas F.J."/>
            <person name="Sabat G."/>
            <person name="Salamov A."/>
            <person name="Samejima M."/>
            <person name="Schmutz J."/>
            <person name="Slot J.C."/>
            <person name="St John F."/>
            <person name="Stenlid J."/>
            <person name="Sun H."/>
            <person name="Sun S."/>
            <person name="Syed K."/>
            <person name="Tsang A."/>
            <person name="Wiebenga A."/>
            <person name="Young D."/>
            <person name="Pisabarro A."/>
            <person name="Eastwood D.C."/>
            <person name="Martin F."/>
            <person name="Cullen D."/>
            <person name="Grigoriev I.V."/>
            <person name="Hibbett D.S."/>
        </authorList>
    </citation>
    <scope>NUCLEOTIDE SEQUENCE [LARGE SCALE GENOMIC DNA]</scope>
    <source>
        <strain evidence="3 4">DJM-731 SS1</strain>
    </source>
</reference>
<dbReference type="SUPFAM" id="SSF81383">
    <property type="entry name" value="F-box domain"/>
    <property type="match status" value="1"/>
</dbReference>
<dbReference type="Proteomes" id="UP000030653">
    <property type="component" value="Unassembled WGS sequence"/>
</dbReference>
<keyword evidence="1" id="KW-0175">Coiled coil</keyword>
<feature type="domain" description="F-box" evidence="2">
    <location>
        <begin position="72"/>
        <end position="122"/>
    </location>
</feature>
<gene>
    <name evidence="3" type="ORF">DACRYDRAFT_99472</name>
</gene>
<dbReference type="HOGENOM" id="CLU_039197_0_0_1"/>
<dbReference type="InterPro" id="IPR036047">
    <property type="entry name" value="F-box-like_dom_sf"/>
</dbReference>
<name>M5G4D0_DACPD</name>
<dbReference type="Gene3D" id="3.80.10.10">
    <property type="entry name" value="Ribonuclease Inhibitor"/>
    <property type="match status" value="1"/>
</dbReference>